<dbReference type="EMBL" id="FUEG01000004">
    <property type="protein sequence ID" value="SJL02892.1"/>
    <property type="molecule type" value="Genomic_DNA"/>
</dbReference>
<evidence type="ECO:0000313" key="1">
    <source>
        <dbReference type="EMBL" id="SJL02892.1"/>
    </source>
</evidence>
<proteinExistence type="predicted"/>
<accession>A0A284R2G8</accession>
<evidence type="ECO:0000313" key="2">
    <source>
        <dbReference type="Proteomes" id="UP000219338"/>
    </source>
</evidence>
<dbReference type="Proteomes" id="UP000219338">
    <property type="component" value="Unassembled WGS sequence"/>
</dbReference>
<dbReference type="OrthoDB" id="3062082at2759"/>
<keyword evidence="2" id="KW-1185">Reference proteome</keyword>
<reference evidence="2" key="1">
    <citation type="journal article" date="2017" name="Nat. Ecol. Evol.">
        <title>Genome expansion and lineage-specific genetic innovations in the forest pathogenic fungi Armillaria.</title>
        <authorList>
            <person name="Sipos G."/>
            <person name="Prasanna A.N."/>
            <person name="Walter M.C."/>
            <person name="O'Connor E."/>
            <person name="Balint B."/>
            <person name="Krizsan K."/>
            <person name="Kiss B."/>
            <person name="Hess J."/>
            <person name="Varga T."/>
            <person name="Slot J."/>
            <person name="Riley R."/>
            <person name="Boka B."/>
            <person name="Rigling D."/>
            <person name="Barry K."/>
            <person name="Lee J."/>
            <person name="Mihaltcheva S."/>
            <person name="LaButti K."/>
            <person name="Lipzen A."/>
            <person name="Waldron R."/>
            <person name="Moloney N.M."/>
            <person name="Sperisen C."/>
            <person name="Kredics L."/>
            <person name="Vagvoelgyi C."/>
            <person name="Patrignani A."/>
            <person name="Fitzpatrick D."/>
            <person name="Nagy I."/>
            <person name="Doyle S."/>
            <person name="Anderson J.B."/>
            <person name="Grigoriev I.V."/>
            <person name="Gueldener U."/>
            <person name="Muensterkoetter M."/>
            <person name="Nagy L.G."/>
        </authorList>
    </citation>
    <scope>NUCLEOTIDE SEQUENCE [LARGE SCALE GENOMIC DNA]</scope>
    <source>
        <strain evidence="2">C18/9</strain>
    </source>
</reference>
<dbReference type="AlphaFoldDB" id="A0A284R2G8"/>
<protein>
    <submittedName>
        <fullName evidence="1">Uncharacterized protein</fullName>
    </submittedName>
</protein>
<gene>
    <name evidence="1" type="ORF">ARMOST_06233</name>
</gene>
<name>A0A284R2G8_ARMOS</name>
<sequence>MVPNIGKLVSAYYEKLKAACIDIMKAARHIDKPDSLRHQIRLNCNMIELFLARLEALPMSFERMCLTVQETQRVTCLLCASVDYMQIYKPRMDGSAQKDPKVCDPMIMGAFVEDAMTLHNFWTMRPLADAAVYRINILSDIETPESWLVLDEPPLKLKSVYTGASNRSKYAAMNRFTRDHLGWSNPFHLSSPVIMT</sequence>
<organism evidence="1 2">
    <name type="scientific">Armillaria ostoyae</name>
    <name type="common">Armillaria root rot fungus</name>
    <dbReference type="NCBI Taxonomy" id="47428"/>
    <lineage>
        <taxon>Eukaryota</taxon>
        <taxon>Fungi</taxon>
        <taxon>Dikarya</taxon>
        <taxon>Basidiomycota</taxon>
        <taxon>Agaricomycotina</taxon>
        <taxon>Agaricomycetes</taxon>
        <taxon>Agaricomycetidae</taxon>
        <taxon>Agaricales</taxon>
        <taxon>Marasmiineae</taxon>
        <taxon>Physalacriaceae</taxon>
        <taxon>Armillaria</taxon>
    </lineage>
</organism>